<sequence>MDSTYGLGPNLASWLMKNRSKRSPREGEPWLCRVAEKYQ</sequence>
<dbReference type="Proteomes" id="UP000234681">
    <property type="component" value="Chromosome 17"/>
</dbReference>
<proteinExistence type="predicted"/>
<dbReference type="AlphaFoldDB" id="A6J7C5"/>
<gene>
    <name evidence="1" type="ORF">rCG_63352</name>
</gene>
<name>A6J7C5_RAT</name>
<evidence type="ECO:0000313" key="1">
    <source>
        <dbReference type="EMBL" id="EDL98275.1"/>
    </source>
</evidence>
<evidence type="ECO:0000313" key="2">
    <source>
        <dbReference type="Proteomes" id="UP000234681"/>
    </source>
</evidence>
<organism evidence="1 2">
    <name type="scientific">Rattus norvegicus</name>
    <name type="common">Rat</name>
    <dbReference type="NCBI Taxonomy" id="10116"/>
    <lineage>
        <taxon>Eukaryota</taxon>
        <taxon>Metazoa</taxon>
        <taxon>Chordata</taxon>
        <taxon>Craniata</taxon>
        <taxon>Vertebrata</taxon>
        <taxon>Euteleostomi</taxon>
        <taxon>Mammalia</taxon>
        <taxon>Eutheria</taxon>
        <taxon>Euarchontoglires</taxon>
        <taxon>Glires</taxon>
        <taxon>Rodentia</taxon>
        <taxon>Myomorpha</taxon>
        <taxon>Muroidea</taxon>
        <taxon>Muridae</taxon>
        <taxon>Murinae</taxon>
        <taxon>Rattus</taxon>
    </lineage>
</organism>
<dbReference type="EMBL" id="CH473977">
    <property type="protein sequence ID" value="EDL98275.1"/>
    <property type="molecule type" value="Genomic_DNA"/>
</dbReference>
<reference evidence="2" key="1">
    <citation type="submission" date="2005-09" db="EMBL/GenBank/DDBJ databases">
        <authorList>
            <person name="Mural R.J."/>
            <person name="Li P.W."/>
            <person name="Adams M.D."/>
            <person name="Amanatides P.G."/>
            <person name="Baden-Tillson H."/>
            <person name="Barnstead M."/>
            <person name="Chin S.H."/>
            <person name="Dew I."/>
            <person name="Evans C.A."/>
            <person name="Ferriera S."/>
            <person name="Flanigan M."/>
            <person name="Fosler C."/>
            <person name="Glodek A."/>
            <person name="Gu Z."/>
            <person name="Holt R.A."/>
            <person name="Jennings D."/>
            <person name="Kraft C.L."/>
            <person name="Lu F."/>
            <person name="Nguyen T."/>
            <person name="Nusskern D.R."/>
            <person name="Pfannkoch C.M."/>
            <person name="Sitter C."/>
            <person name="Sutton G.G."/>
            <person name="Venter J.C."/>
            <person name="Wang Z."/>
            <person name="Woodage T."/>
            <person name="Zheng X.H."/>
            <person name="Zhong F."/>
        </authorList>
    </citation>
    <scope>NUCLEOTIDE SEQUENCE [LARGE SCALE GENOMIC DNA]</scope>
    <source>
        <strain>BN</strain>
        <strain evidence="2">Sprague-Dawley</strain>
    </source>
</reference>
<accession>A6J7C5</accession>
<protein>
    <submittedName>
        <fullName evidence="1">RCG63352</fullName>
    </submittedName>
</protein>